<dbReference type="GO" id="GO:0005634">
    <property type="term" value="C:nucleus"/>
    <property type="evidence" value="ECO:0007669"/>
    <property type="project" value="UniProtKB-SubCell"/>
</dbReference>
<dbReference type="GO" id="GO:0010468">
    <property type="term" value="P:regulation of gene expression"/>
    <property type="evidence" value="ECO:0007669"/>
    <property type="project" value="TreeGrafter"/>
</dbReference>
<reference evidence="9" key="1">
    <citation type="submission" date="2021-01" db="EMBL/GenBank/DDBJ databases">
        <authorList>
            <person name="Corre E."/>
            <person name="Pelletier E."/>
            <person name="Niang G."/>
            <person name="Scheremetjew M."/>
            <person name="Finn R."/>
            <person name="Kale V."/>
            <person name="Holt S."/>
            <person name="Cochrane G."/>
            <person name="Meng A."/>
            <person name="Brown T."/>
            <person name="Cohen L."/>
        </authorList>
    </citation>
    <scope>NUCLEOTIDE SEQUENCE</scope>
    <source>
        <strain evidence="9">CCCM811</strain>
    </source>
</reference>
<gene>
    <name evidence="9" type="ORF">LGLO00237_LOCUS28805</name>
</gene>
<evidence type="ECO:0000259" key="8">
    <source>
        <dbReference type="PROSITE" id="PS50157"/>
    </source>
</evidence>
<sequence>MIHHRGKGCECIGCKYSGGILMQNSAEDSPRHRLLARENATDCPFCNKSFSYTSSLNFHMNIHTRLSAYYCKKCNKAFSHPSNLRMHRFMCYGEPQYNCSFCTRTFFQRSNRDRHEQSHPQKKAMKWNCTVPGCGKTFTLPQNRRRHIIGYHEGKRPYGCSKCNAVFGYPSTLYNHIRKRCKGSNPLFLERIQAANAHLGNVTWKLLPRGRVWNSTSHLLDTYKPKARTRMPLGRQRIRFPFDHPPHLRLTAQAPS</sequence>
<dbReference type="GO" id="GO:0008270">
    <property type="term" value="F:zinc ion binding"/>
    <property type="evidence" value="ECO:0007669"/>
    <property type="project" value="UniProtKB-KW"/>
</dbReference>
<name>A0A6V3S419_9EUKA</name>
<evidence type="ECO:0000256" key="4">
    <source>
        <dbReference type="ARBA" id="ARBA00022771"/>
    </source>
</evidence>
<evidence type="ECO:0000256" key="5">
    <source>
        <dbReference type="ARBA" id="ARBA00022833"/>
    </source>
</evidence>
<feature type="domain" description="C2H2-type" evidence="8">
    <location>
        <begin position="97"/>
        <end position="124"/>
    </location>
</feature>
<evidence type="ECO:0000256" key="3">
    <source>
        <dbReference type="ARBA" id="ARBA00022737"/>
    </source>
</evidence>
<protein>
    <recommendedName>
        <fullName evidence="8">C2H2-type domain-containing protein</fullName>
    </recommendedName>
</protein>
<dbReference type="Gene3D" id="3.30.160.60">
    <property type="entry name" value="Classic Zinc Finger"/>
    <property type="match status" value="4"/>
</dbReference>
<dbReference type="EMBL" id="HBIV01040683">
    <property type="protein sequence ID" value="CAE0677026.1"/>
    <property type="molecule type" value="Transcribed_RNA"/>
</dbReference>
<evidence type="ECO:0000313" key="9">
    <source>
        <dbReference type="EMBL" id="CAE0677026.1"/>
    </source>
</evidence>
<dbReference type="Pfam" id="PF00096">
    <property type="entry name" value="zf-C2H2"/>
    <property type="match status" value="2"/>
</dbReference>
<dbReference type="PROSITE" id="PS00028">
    <property type="entry name" value="ZINC_FINGER_C2H2_1"/>
    <property type="match status" value="3"/>
</dbReference>
<dbReference type="SMART" id="SM00355">
    <property type="entry name" value="ZnF_C2H2"/>
    <property type="match status" value="5"/>
</dbReference>
<comment type="subcellular location">
    <subcellularLocation>
        <location evidence="1">Nucleus</location>
    </subcellularLocation>
</comment>
<proteinExistence type="predicted"/>
<dbReference type="FunFam" id="3.30.160.60:FF:000100">
    <property type="entry name" value="Zinc finger 45-like"/>
    <property type="match status" value="1"/>
</dbReference>
<feature type="domain" description="C2H2-type" evidence="8">
    <location>
        <begin position="127"/>
        <end position="157"/>
    </location>
</feature>
<feature type="domain" description="C2H2-type" evidence="8">
    <location>
        <begin position="41"/>
        <end position="68"/>
    </location>
</feature>
<evidence type="ECO:0000256" key="1">
    <source>
        <dbReference type="ARBA" id="ARBA00004123"/>
    </source>
</evidence>
<feature type="domain" description="C2H2-type" evidence="8">
    <location>
        <begin position="69"/>
        <end position="96"/>
    </location>
</feature>
<evidence type="ECO:0000256" key="7">
    <source>
        <dbReference type="PROSITE-ProRule" id="PRU00042"/>
    </source>
</evidence>
<feature type="domain" description="C2H2-type" evidence="8">
    <location>
        <begin position="158"/>
        <end position="186"/>
    </location>
</feature>
<dbReference type="PANTHER" id="PTHR16515">
    <property type="entry name" value="PR DOMAIN ZINC FINGER PROTEIN"/>
    <property type="match status" value="1"/>
</dbReference>
<keyword evidence="5" id="KW-0862">Zinc</keyword>
<keyword evidence="2" id="KW-0479">Metal-binding</keyword>
<dbReference type="InterPro" id="IPR050331">
    <property type="entry name" value="Zinc_finger"/>
</dbReference>
<dbReference type="InterPro" id="IPR036236">
    <property type="entry name" value="Znf_C2H2_sf"/>
</dbReference>
<keyword evidence="4 7" id="KW-0863">Zinc-finger</keyword>
<dbReference type="SUPFAM" id="SSF57667">
    <property type="entry name" value="beta-beta-alpha zinc fingers"/>
    <property type="match status" value="3"/>
</dbReference>
<dbReference type="PANTHER" id="PTHR16515:SF66">
    <property type="entry name" value="C2H2-TYPE DOMAIN-CONTAINING PROTEIN"/>
    <property type="match status" value="1"/>
</dbReference>
<evidence type="ECO:0000256" key="6">
    <source>
        <dbReference type="ARBA" id="ARBA00023242"/>
    </source>
</evidence>
<keyword evidence="3" id="KW-0677">Repeat</keyword>
<dbReference type="AlphaFoldDB" id="A0A6V3S419"/>
<evidence type="ECO:0000256" key="2">
    <source>
        <dbReference type="ARBA" id="ARBA00022723"/>
    </source>
</evidence>
<dbReference type="InterPro" id="IPR013087">
    <property type="entry name" value="Znf_C2H2_type"/>
</dbReference>
<organism evidence="9">
    <name type="scientific">Lotharella globosa</name>
    <dbReference type="NCBI Taxonomy" id="91324"/>
    <lineage>
        <taxon>Eukaryota</taxon>
        <taxon>Sar</taxon>
        <taxon>Rhizaria</taxon>
        <taxon>Cercozoa</taxon>
        <taxon>Chlorarachniophyceae</taxon>
        <taxon>Lotharella</taxon>
    </lineage>
</organism>
<keyword evidence="6" id="KW-0539">Nucleus</keyword>
<accession>A0A6V3S419</accession>
<dbReference type="PROSITE" id="PS50157">
    <property type="entry name" value="ZINC_FINGER_C2H2_2"/>
    <property type="match status" value="5"/>
</dbReference>